<protein>
    <recommendedName>
        <fullName evidence="14">cholesterol 7-desaturase</fullName>
        <ecNumber evidence="14">1.14.19.21</ecNumber>
    </recommendedName>
</protein>
<evidence type="ECO:0000259" key="18">
    <source>
        <dbReference type="PROSITE" id="PS50966"/>
    </source>
</evidence>
<dbReference type="GO" id="GO:0051537">
    <property type="term" value="F:2 iron, 2 sulfur cluster binding"/>
    <property type="evidence" value="ECO:0007669"/>
    <property type="project" value="UniProtKB-KW"/>
</dbReference>
<dbReference type="InterPro" id="IPR050584">
    <property type="entry name" value="Cholesterol_7-desaturase"/>
</dbReference>
<dbReference type="VEuPathDB" id="VectorBase:RSAN_030388"/>
<keyword evidence="10" id="KW-0411">Iron-sulfur</keyword>
<evidence type="ECO:0000256" key="3">
    <source>
        <dbReference type="ARBA" id="ARBA00004972"/>
    </source>
</evidence>
<dbReference type="InterPro" id="IPR017941">
    <property type="entry name" value="Rieske_2Fe-2S"/>
</dbReference>
<keyword evidence="8" id="KW-0560">Oxidoreductase</keyword>
<name>A0A9D4TAV5_RHISA</name>
<keyword evidence="6" id="KW-0479">Metal-binding</keyword>
<dbReference type="GO" id="GO:0008270">
    <property type="term" value="F:zinc ion binding"/>
    <property type="evidence" value="ECO:0007669"/>
    <property type="project" value="UniProtKB-KW"/>
</dbReference>
<dbReference type="PROSITE" id="PS51296">
    <property type="entry name" value="RIESKE"/>
    <property type="match status" value="1"/>
</dbReference>
<dbReference type="PANTHER" id="PTHR21266">
    <property type="entry name" value="IRON-SULFUR DOMAIN CONTAINING PROTEIN"/>
    <property type="match status" value="1"/>
</dbReference>
<comment type="subcellular location">
    <subcellularLocation>
        <location evidence="2">Membrane</location>
    </subcellularLocation>
</comment>
<evidence type="ECO:0000313" key="21">
    <source>
        <dbReference type="Proteomes" id="UP000821837"/>
    </source>
</evidence>
<dbReference type="Proteomes" id="UP000821837">
    <property type="component" value="Chromosome 1"/>
</dbReference>
<evidence type="ECO:0000256" key="17">
    <source>
        <dbReference type="PROSITE-ProRule" id="PRU00325"/>
    </source>
</evidence>
<evidence type="ECO:0000256" key="14">
    <source>
        <dbReference type="ARBA" id="ARBA00026095"/>
    </source>
</evidence>
<accession>A0A9D4TAV5</accession>
<dbReference type="GO" id="GO:0008203">
    <property type="term" value="P:cholesterol metabolic process"/>
    <property type="evidence" value="ECO:0007669"/>
    <property type="project" value="InterPro"/>
</dbReference>
<evidence type="ECO:0000256" key="2">
    <source>
        <dbReference type="ARBA" id="ARBA00004370"/>
    </source>
</evidence>
<evidence type="ECO:0000256" key="16">
    <source>
        <dbReference type="ARBA" id="ARBA00049548"/>
    </source>
</evidence>
<feature type="domain" description="Rieske" evidence="19">
    <location>
        <begin position="424"/>
        <end position="518"/>
    </location>
</feature>
<evidence type="ECO:0000256" key="13">
    <source>
        <dbReference type="ARBA" id="ARBA00025729"/>
    </source>
</evidence>
<dbReference type="Gene3D" id="3.90.380.10">
    <property type="entry name" value="Naphthalene 1,2-dioxygenase Alpha Subunit, Chain A, domain 1"/>
    <property type="match status" value="2"/>
</dbReference>
<evidence type="ECO:0000256" key="15">
    <source>
        <dbReference type="ARBA" id="ARBA00047853"/>
    </source>
</evidence>
<gene>
    <name evidence="20" type="ORF">HPB52_016201</name>
</gene>
<dbReference type="GO" id="GO:0016020">
    <property type="term" value="C:membrane"/>
    <property type="evidence" value="ECO:0007669"/>
    <property type="project" value="UniProtKB-SubCell"/>
</dbReference>
<keyword evidence="11" id="KW-0472">Membrane</keyword>
<dbReference type="Gene3D" id="2.102.10.10">
    <property type="entry name" value="Rieske [2Fe-2S] iron-sulphur domain"/>
    <property type="match status" value="1"/>
</dbReference>
<dbReference type="PROSITE" id="PS50966">
    <property type="entry name" value="ZF_SWIM"/>
    <property type="match status" value="1"/>
</dbReference>
<dbReference type="InterPro" id="IPR036922">
    <property type="entry name" value="Rieske_2Fe-2S_sf"/>
</dbReference>
<dbReference type="VEuPathDB" id="VectorBase:RSAN_029925"/>
<dbReference type="PANTHER" id="PTHR21266:SF32">
    <property type="entry name" value="CHOLESTEROL 7-DESATURASE NVD"/>
    <property type="match status" value="1"/>
</dbReference>
<keyword evidence="17" id="KW-0862">Zinc</keyword>
<organism evidence="20 21">
    <name type="scientific">Rhipicephalus sanguineus</name>
    <name type="common">Brown dog tick</name>
    <name type="synonym">Ixodes sanguineus</name>
    <dbReference type="NCBI Taxonomy" id="34632"/>
    <lineage>
        <taxon>Eukaryota</taxon>
        <taxon>Metazoa</taxon>
        <taxon>Ecdysozoa</taxon>
        <taxon>Arthropoda</taxon>
        <taxon>Chelicerata</taxon>
        <taxon>Arachnida</taxon>
        <taxon>Acari</taxon>
        <taxon>Parasitiformes</taxon>
        <taxon>Ixodida</taxon>
        <taxon>Ixodoidea</taxon>
        <taxon>Ixodidae</taxon>
        <taxon>Rhipicephalinae</taxon>
        <taxon>Rhipicephalus</taxon>
        <taxon>Rhipicephalus</taxon>
    </lineage>
</organism>
<dbReference type="InterPro" id="IPR045605">
    <property type="entry name" value="KshA-like_C"/>
</dbReference>
<comment type="similarity">
    <text evidence="13">Belongs to the cholesterol 7-desaturase family.</text>
</comment>
<dbReference type="EMBL" id="JABSTV010001245">
    <property type="protein sequence ID" value="KAH7984022.1"/>
    <property type="molecule type" value="Genomic_DNA"/>
</dbReference>
<keyword evidence="9" id="KW-0408">Iron</keyword>
<evidence type="ECO:0000256" key="6">
    <source>
        <dbReference type="ARBA" id="ARBA00022723"/>
    </source>
</evidence>
<keyword evidence="21" id="KW-1185">Reference proteome</keyword>
<evidence type="ECO:0000256" key="4">
    <source>
        <dbReference type="ARBA" id="ARBA00022692"/>
    </source>
</evidence>
<evidence type="ECO:0000313" key="20">
    <source>
        <dbReference type="EMBL" id="KAH7984022.1"/>
    </source>
</evidence>
<comment type="catalytic activity">
    <reaction evidence="16">
        <text>cholesterol + NADPH + O2 + H(+) = 7-dehydrocholesterol + NADP(+) + 2 H2O</text>
        <dbReference type="Rhea" id="RHEA:45024"/>
        <dbReference type="ChEBI" id="CHEBI:15377"/>
        <dbReference type="ChEBI" id="CHEBI:15378"/>
        <dbReference type="ChEBI" id="CHEBI:15379"/>
        <dbReference type="ChEBI" id="CHEBI:16113"/>
        <dbReference type="ChEBI" id="CHEBI:17759"/>
        <dbReference type="ChEBI" id="CHEBI:57783"/>
        <dbReference type="ChEBI" id="CHEBI:58349"/>
        <dbReference type="EC" id="1.14.19.21"/>
    </reaction>
    <physiologicalReaction direction="left-to-right" evidence="16">
        <dbReference type="Rhea" id="RHEA:45025"/>
    </physiologicalReaction>
</comment>
<keyword evidence="7" id="KW-1133">Transmembrane helix</keyword>
<dbReference type="SUPFAM" id="SSF55961">
    <property type="entry name" value="Bet v1-like"/>
    <property type="match status" value="1"/>
</dbReference>
<dbReference type="Pfam" id="PF00355">
    <property type="entry name" value="Rieske"/>
    <property type="match status" value="1"/>
</dbReference>
<comment type="cofactor">
    <cofactor evidence="1">
        <name>Fe cation</name>
        <dbReference type="ChEBI" id="CHEBI:24875"/>
    </cofactor>
</comment>
<dbReference type="SUPFAM" id="SSF50022">
    <property type="entry name" value="ISP domain"/>
    <property type="match status" value="1"/>
</dbReference>
<reference evidence="20" key="2">
    <citation type="submission" date="2021-09" db="EMBL/GenBank/DDBJ databases">
        <authorList>
            <person name="Jia N."/>
            <person name="Wang J."/>
            <person name="Shi W."/>
            <person name="Du L."/>
            <person name="Sun Y."/>
            <person name="Zhan W."/>
            <person name="Jiang J."/>
            <person name="Wang Q."/>
            <person name="Zhang B."/>
            <person name="Ji P."/>
            <person name="Sakyi L.B."/>
            <person name="Cui X."/>
            <person name="Yuan T."/>
            <person name="Jiang B."/>
            <person name="Yang W."/>
            <person name="Lam T.T.-Y."/>
            <person name="Chang Q."/>
            <person name="Ding S."/>
            <person name="Wang X."/>
            <person name="Zhu J."/>
            <person name="Ruan X."/>
            <person name="Zhao L."/>
            <person name="Wei J."/>
            <person name="Que T."/>
            <person name="Du C."/>
            <person name="Cheng J."/>
            <person name="Dai P."/>
            <person name="Han X."/>
            <person name="Huang E."/>
            <person name="Gao Y."/>
            <person name="Liu J."/>
            <person name="Shao H."/>
            <person name="Ye R."/>
            <person name="Li L."/>
            <person name="Wei W."/>
            <person name="Wang X."/>
            <person name="Wang C."/>
            <person name="Huo Q."/>
            <person name="Li W."/>
            <person name="Guo W."/>
            <person name="Chen H."/>
            <person name="Chen S."/>
            <person name="Zhou L."/>
            <person name="Zhou L."/>
            <person name="Ni X."/>
            <person name="Tian J."/>
            <person name="Zhou Y."/>
            <person name="Sheng Y."/>
            <person name="Liu T."/>
            <person name="Pan Y."/>
            <person name="Xia L."/>
            <person name="Li J."/>
            <person name="Zhao F."/>
            <person name="Cao W."/>
        </authorList>
    </citation>
    <scope>NUCLEOTIDE SEQUENCE</scope>
    <source>
        <strain evidence="20">Rsan-2018</strain>
        <tissue evidence="20">Larvae</tissue>
    </source>
</reference>
<evidence type="ECO:0000256" key="9">
    <source>
        <dbReference type="ARBA" id="ARBA00023004"/>
    </source>
</evidence>
<dbReference type="EC" id="1.14.19.21" evidence="14"/>
<reference evidence="20" key="1">
    <citation type="journal article" date="2020" name="Cell">
        <title>Large-Scale Comparative Analyses of Tick Genomes Elucidate Their Genetic Diversity and Vector Capacities.</title>
        <authorList>
            <consortium name="Tick Genome and Microbiome Consortium (TIGMIC)"/>
            <person name="Jia N."/>
            <person name="Wang J."/>
            <person name="Shi W."/>
            <person name="Du L."/>
            <person name="Sun Y."/>
            <person name="Zhan W."/>
            <person name="Jiang J.F."/>
            <person name="Wang Q."/>
            <person name="Zhang B."/>
            <person name="Ji P."/>
            <person name="Bell-Sakyi L."/>
            <person name="Cui X.M."/>
            <person name="Yuan T.T."/>
            <person name="Jiang B.G."/>
            <person name="Yang W.F."/>
            <person name="Lam T.T."/>
            <person name="Chang Q.C."/>
            <person name="Ding S.J."/>
            <person name="Wang X.J."/>
            <person name="Zhu J.G."/>
            <person name="Ruan X.D."/>
            <person name="Zhao L."/>
            <person name="Wei J.T."/>
            <person name="Ye R.Z."/>
            <person name="Que T.C."/>
            <person name="Du C.H."/>
            <person name="Zhou Y.H."/>
            <person name="Cheng J.X."/>
            <person name="Dai P.F."/>
            <person name="Guo W.B."/>
            <person name="Han X.H."/>
            <person name="Huang E.J."/>
            <person name="Li L.F."/>
            <person name="Wei W."/>
            <person name="Gao Y.C."/>
            <person name="Liu J.Z."/>
            <person name="Shao H.Z."/>
            <person name="Wang X."/>
            <person name="Wang C.C."/>
            <person name="Yang T.C."/>
            <person name="Huo Q.B."/>
            <person name="Li W."/>
            <person name="Chen H.Y."/>
            <person name="Chen S.E."/>
            <person name="Zhou L.G."/>
            <person name="Ni X.B."/>
            <person name="Tian J.H."/>
            <person name="Sheng Y."/>
            <person name="Liu T."/>
            <person name="Pan Y.S."/>
            <person name="Xia L.Y."/>
            <person name="Li J."/>
            <person name="Zhao F."/>
            <person name="Cao W.C."/>
        </authorList>
    </citation>
    <scope>NUCLEOTIDE SEQUENCE</scope>
    <source>
        <strain evidence="20">Rsan-2018</strain>
    </source>
</reference>
<evidence type="ECO:0000259" key="19">
    <source>
        <dbReference type="PROSITE" id="PS51296"/>
    </source>
</evidence>
<dbReference type="GO" id="GO:0170056">
    <property type="term" value="F:cholesterol 7-desaturase [NAD(P)H] activity"/>
    <property type="evidence" value="ECO:0007669"/>
    <property type="project" value="UniProtKB-EC"/>
</dbReference>
<comment type="caution">
    <text evidence="20">The sequence shown here is derived from an EMBL/GenBank/DDBJ whole genome shotgun (WGS) entry which is preliminary data.</text>
</comment>
<comment type="catalytic activity">
    <reaction evidence="15">
        <text>cholesterol + NADH + O2 + H(+) = 7-dehydrocholesterol + NAD(+) + 2 H2O</text>
        <dbReference type="Rhea" id="RHEA:51644"/>
        <dbReference type="ChEBI" id="CHEBI:15377"/>
        <dbReference type="ChEBI" id="CHEBI:15378"/>
        <dbReference type="ChEBI" id="CHEBI:15379"/>
        <dbReference type="ChEBI" id="CHEBI:16113"/>
        <dbReference type="ChEBI" id="CHEBI:17759"/>
        <dbReference type="ChEBI" id="CHEBI:57540"/>
        <dbReference type="ChEBI" id="CHEBI:57945"/>
        <dbReference type="EC" id="1.14.19.21"/>
    </reaction>
    <physiologicalReaction direction="left-to-right" evidence="15">
        <dbReference type="Rhea" id="RHEA:51645"/>
    </physiologicalReaction>
</comment>
<evidence type="ECO:0000256" key="1">
    <source>
        <dbReference type="ARBA" id="ARBA00001962"/>
    </source>
</evidence>
<keyword evidence="4" id="KW-0812">Transmembrane</keyword>
<dbReference type="InterPro" id="IPR007527">
    <property type="entry name" value="Znf_SWIM"/>
</dbReference>
<evidence type="ECO:0000256" key="12">
    <source>
        <dbReference type="ARBA" id="ARBA00025712"/>
    </source>
</evidence>
<proteinExistence type="inferred from homology"/>
<dbReference type="VEuPathDB" id="VectorBase:RSAN_028565"/>
<comment type="pathway">
    <text evidence="3">Hormone biosynthesis.</text>
</comment>
<dbReference type="Pfam" id="PF19298">
    <property type="entry name" value="KshA_C"/>
    <property type="match status" value="2"/>
</dbReference>
<sequence>MREPSVKEVSSDCVILKTKSLNRPPVDSWALCKCDGEVVAAHCTCMAGNGDVCSHVAALLFYVEYGVRVRQERSCTDSANSWLPTHIRKLDVRPSIAEMDFASSTRKKRRLDADASAAREPKSPCSASSTHWRLWPCETEYTNALLKAMLASAAGDPLALPALRQLPRLAAFMNSHLWNLEKPKVAEVLTVLLSLLFLGFGVRTALAAYNVPTFTTVKTWTSLEKYGLIFVWYHAEGEEPEWRIDDHEELSSGTFKQMTRYETKSQGHVQDISENVADTAHLNCVHKASWLLSAEEYAREAATTASWKSRFMSVTWQASWSPGCFSACAPLTFDMSLFGWKPRILQCRGVISQCGPYLAVVHIESAFGNFISVMSTTPDGPFPLRIIHRTFARPTPISCVVCIGMEWGFENMIRAISLRTNSRTKTIIGNDFPIGLELIALRTEDGVAHVLDAYCPHLGAHLGVMGRVVGECIECPFHGWRFDAKDGACTHVPYSAKVPDFVKIKTWTTVELLGNVFLWHHADGEEPSWQVEDVPEVTSGRWKAWTRYEETLSCHIRDLAENESDVTHFGYFHGTNVLLSPEEFAKNAGDTTWGRFFTHLWTAKWYTDEHRCCVDIAAKIRVLGRCPRLFDNVTYLRLQGPALLVVHVESRFGAQLTVVAVTPLGPFRIRVVHTIHYAPGTNLLFRWLASIVYTKSFERDLLVWNHKKMLLKPPLQKGDKTIADFRKWYKQFYSQNSPTWQDIRLRTLEW</sequence>
<keyword evidence="5" id="KW-0001">2Fe-2S</keyword>
<dbReference type="AlphaFoldDB" id="A0A9D4TAV5"/>
<evidence type="ECO:0000256" key="7">
    <source>
        <dbReference type="ARBA" id="ARBA00022989"/>
    </source>
</evidence>
<dbReference type="GO" id="GO:0005737">
    <property type="term" value="C:cytoplasm"/>
    <property type="evidence" value="ECO:0007669"/>
    <property type="project" value="TreeGrafter"/>
</dbReference>
<keyword evidence="17" id="KW-0863">Zinc-finger</keyword>
<evidence type="ECO:0000256" key="10">
    <source>
        <dbReference type="ARBA" id="ARBA00023014"/>
    </source>
</evidence>
<evidence type="ECO:0000256" key="11">
    <source>
        <dbReference type="ARBA" id="ARBA00023136"/>
    </source>
</evidence>
<comment type="pathway">
    <text evidence="12">Steroid hormone biosynthesis; dafachronic acid biosynthesis.</text>
</comment>
<evidence type="ECO:0000256" key="5">
    <source>
        <dbReference type="ARBA" id="ARBA00022714"/>
    </source>
</evidence>
<evidence type="ECO:0000256" key="8">
    <source>
        <dbReference type="ARBA" id="ARBA00023002"/>
    </source>
</evidence>
<feature type="domain" description="SWIM-type" evidence="18">
    <location>
        <begin position="28"/>
        <end position="64"/>
    </location>
</feature>